<evidence type="ECO:0000313" key="1">
    <source>
        <dbReference type="EMBL" id="KAI5663355.1"/>
    </source>
</evidence>
<organism evidence="1 2">
    <name type="scientific">Catharanthus roseus</name>
    <name type="common">Madagascar periwinkle</name>
    <name type="synonym">Vinca rosea</name>
    <dbReference type="NCBI Taxonomy" id="4058"/>
    <lineage>
        <taxon>Eukaryota</taxon>
        <taxon>Viridiplantae</taxon>
        <taxon>Streptophyta</taxon>
        <taxon>Embryophyta</taxon>
        <taxon>Tracheophyta</taxon>
        <taxon>Spermatophyta</taxon>
        <taxon>Magnoliopsida</taxon>
        <taxon>eudicotyledons</taxon>
        <taxon>Gunneridae</taxon>
        <taxon>Pentapetalae</taxon>
        <taxon>asterids</taxon>
        <taxon>lamiids</taxon>
        <taxon>Gentianales</taxon>
        <taxon>Apocynaceae</taxon>
        <taxon>Rauvolfioideae</taxon>
        <taxon>Vinceae</taxon>
        <taxon>Catharanthinae</taxon>
        <taxon>Catharanthus</taxon>
    </lineage>
</organism>
<dbReference type="EMBL" id="CM044705">
    <property type="protein sequence ID" value="KAI5663355.1"/>
    <property type="molecule type" value="Genomic_DNA"/>
</dbReference>
<proteinExistence type="predicted"/>
<keyword evidence="2" id="KW-1185">Reference proteome</keyword>
<gene>
    <name evidence="1" type="ORF">M9H77_22678</name>
</gene>
<reference evidence="2" key="1">
    <citation type="journal article" date="2023" name="Nat. Plants">
        <title>Single-cell RNA sequencing provides a high-resolution roadmap for understanding the multicellular compartmentation of specialized metabolism.</title>
        <authorList>
            <person name="Sun S."/>
            <person name="Shen X."/>
            <person name="Li Y."/>
            <person name="Li Y."/>
            <person name="Wang S."/>
            <person name="Li R."/>
            <person name="Zhang H."/>
            <person name="Shen G."/>
            <person name="Guo B."/>
            <person name="Wei J."/>
            <person name="Xu J."/>
            <person name="St-Pierre B."/>
            <person name="Chen S."/>
            <person name="Sun C."/>
        </authorList>
    </citation>
    <scope>NUCLEOTIDE SEQUENCE [LARGE SCALE GENOMIC DNA]</scope>
</reference>
<name>A0ACC0AR50_CATRO</name>
<accession>A0ACC0AR50</accession>
<sequence>MNRESQEAKDLSHEPFTSARSRKLEIHEDTGMVAYIMEALKSKLHGFKGQERASKLFSIVQLARINQGNKLEEKMTKCLKETTLPPMVAQGPIVASKLLPAPSLEDITKCRGYFLFFDSIDIRCSSLCNWSFEALVPSRFLLSN</sequence>
<comment type="caution">
    <text evidence="1">The sequence shown here is derived from an EMBL/GenBank/DDBJ whole genome shotgun (WGS) entry which is preliminary data.</text>
</comment>
<dbReference type="Proteomes" id="UP001060085">
    <property type="component" value="Linkage Group LG05"/>
</dbReference>
<protein>
    <submittedName>
        <fullName evidence="1">Uncharacterized protein</fullName>
    </submittedName>
</protein>
<evidence type="ECO:0000313" key="2">
    <source>
        <dbReference type="Proteomes" id="UP001060085"/>
    </source>
</evidence>